<dbReference type="EMBL" id="JARJCN010000058">
    <property type="protein sequence ID" value="KAJ7079806.1"/>
    <property type="molecule type" value="Genomic_DNA"/>
</dbReference>
<gene>
    <name evidence="2" type="ORF">B0H15DRAFT_953892</name>
</gene>
<keyword evidence="3" id="KW-1185">Reference proteome</keyword>
<reference evidence="2" key="1">
    <citation type="submission" date="2023-03" db="EMBL/GenBank/DDBJ databases">
        <title>Massive genome expansion in bonnet fungi (Mycena s.s.) driven by repeated elements and novel gene families across ecological guilds.</title>
        <authorList>
            <consortium name="Lawrence Berkeley National Laboratory"/>
            <person name="Harder C.B."/>
            <person name="Miyauchi S."/>
            <person name="Viragh M."/>
            <person name="Kuo A."/>
            <person name="Thoen E."/>
            <person name="Andreopoulos B."/>
            <person name="Lu D."/>
            <person name="Skrede I."/>
            <person name="Drula E."/>
            <person name="Henrissat B."/>
            <person name="Morin E."/>
            <person name="Kohler A."/>
            <person name="Barry K."/>
            <person name="LaButti K."/>
            <person name="Morin E."/>
            <person name="Salamov A."/>
            <person name="Lipzen A."/>
            <person name="Mereny Z."/>
            <person name="Hegedus B."/>
            <person name="Baldrian P."/>
            <person name="Stursova M."/>
            <person name="Weitz H."/>
            <person name="Taylor A."/>
            <person name="Grigoriev I.V."/>
            <person name="Nagy L.G."/>
            <person name="Martin F."/>
            <person name="Kauserud H."/>
        </authorList>
    </citation>
    <scope>NUCLEOTIDE SEQUENCE</scope>
    <source>
        <strain evidence="2">CBHHK173m</strain>
    </source>
</reference>
<organism evidence="2 3">
    <name type="scientific">Mycena belliarum</name>
    <dbReference type="NCBI Taxonomy" id="1033014"/>
    <lineage>
        <taxon>Eukaryota</taxon>
        <taxon>Fungi</taxon>
        <taxon>Dikarya</taxon>
        <taxon>Basidiomycota</taxon>
        <taxon>Agaricomycotina</taxon>
        <taxon>Agaricomycetes</taxon>
        <taxon>Agaricomycetidae</taxon>
        <taxon>Agaricales</taxon>
        <taxon>Marasmiineae</taxon>
        <taxon>Mycenaceae</taxon>
        <taxon>Mycena</taxon>
    </lineage>
</organism>
<evidence type="ECO:0000313" key="2">
    <source>
        <dbReference type="EMBL" id="KAJ7079806.1"/>
    </source>
</evidence>
<sequence>MDELPAQQRSSAATRIRRKKKNGCTTVEPAQQPPRPMMAVQREIRQRRREIIQRRHEAEEARRTRRSCSEPAHVYDAVSEERFQSDLKKLAEWCFADTRSAAEPETSIAAGNSSLIKEAEESWADLSRQADVLRDSNMARKARRERGTPVPEEEDEWDFCPDWQRFVDLCMAGWWEPVRGDWVADFAAQEMRRITHFPTPLPGEWDPNWNARLAGRRQRFVEAKRARSKV</sequence>
<proteinExistence type="predicted"/>
<name>A0AAD6XJW7_9AGAR</name>
<accession>A0AAD6XJW7</accession>
<evidence type="ECO:0000313" key="3">
    <source>
        <dbReference type="Proteomes" id="UP001222325"/>
    </source>
</evidence>
<protein>
    <submittedName>
        <fullName evidence="2">Uncharacterized protein</fullName>
    </submittedName>
</protein>
<evidence type="ECO:0000256" key="1">
    <source>
        <dbReference type="SAM" id="MobiDB-lite"/>
    </source>
</evidence>
<feature type="region of interest" description="Disordered" evidence="1">
    <location>
        <begin position="1"/>
        <end position="36"/>
    </location>
</feature>
<dbReference type="Proteomes" id="UP001222325">
    <property type="component" value="Unassembled WGS sequence"/>
</dbReference>
<dbReference type="AlphaFoldDB" id="A0AAD6XJW7"/>
<comment type="caution">
    <text evidence="2">The sequence shown here is derived from an EMBL/GenBank/DDBJ whole genome shotgun (WGS) entry which is preliminary data.</text>
</comment>